<dbReference type="Proteomes" id="UP000712281">
    <property type="component" value="Unassembled WGS sequence"/>
</dbReference>
<reference evidence="2" key="1">
    <citation type="submission" date="2019-12" db="EMBL/GenBank/DDBJ databases">
        <title>Genome sequencing and annotation of Brassica cretica.</title>
        <authorList>
            <person name="Studholme D.J."/>
            <person name="Sarris P.F."/>
        </authorList>
    </citation>
    <scope>NUCLEOTIDE SEQUENCE</scope>
    <source>
        <strain evidence="2">PFS-001/15</strain>
        <tissue evidence="2">Leaf</tissue>
    </source>
</reference>
<name>A0A8S9HGP6_BRACR</name>
<dbReference type="EMBL" id="QGKW02001940">
    <property type="protein sequence ID" value="KAF2556324.1"/>
    <property type="molecule type" value="Genomic_DNA"/>
</dbReference>
<sequence>MQISQTSVTTTNPFKRSKKKKTLAELKEEESFLLKEKKCLKNELASMRDMLKQQKARNESLKKIQQAAESQKNDESSSFLLPDLNIPLDNNPVEPANI</sequence>
<feature type="region of interest" description="Disordered" evidence="1">
    <location>
        <begin position="54"/>
        <end position="98"/>
    </location>
</feature>
<comment type="caution">
    <text evidence="2">The sequence shown here is derived from an EMBL/GenBank/DDBJ whole genome shotgun (WGS) entry which is preliminary data.</text>
</comment>
<evidence type="ECO:0000313" key="3">
    <source>
        <dbReference type="Proteomes" id="UP000712281"/>
    </source>
</evidence>
<protein>
    <submittedName>
        <fullName evidence="2">Uncharacterized protein</fullName>
    </submittedName>
</protein>
<dbReference type="AlphaFoldDB" id="A0A8S9HGP6"/>
<dbReference type="PANTHER" id="PTHR35099:SF10">
    <property type="entry name" value="BZIP DOMAIN-CONTAINING PROTEIN"/>
    <property type="match status" value="1"/>
</dbReference>
<feature type="compositionally biased region" description="Polar residues" evidence="1">
    <location>
        <begin position="1"/>
        <end position="14"/>
    </location>
</feature>
<feature type="region of interest" description="Disordered" evidence="1">
    <location>
        <begin position="1"/>
        <end position="21"/>
    </location>
</feature>
<accession>A0A8S9HGP6</accession>
<dbReference type="PANTHER" id="PTHR35099">
    <property type="entry name" value="OS02G0182700 PROTEIN"/>
    <property type="match status" value="1"/>
</dbReference>
<evidence type="ECO:0000313" key="2">
    <source>
        <dbReference type="EMBL" id="KAF2556324.1"/>
    </source>
</evidence>
<gene>
    <name evidence="2" type="ORF">F2Q68_00013492</name>
</gene>
<organism evidence="2 3">
    <name type="scientific">Brassica cretica</name>
    <name type="common">Mustard</name>
    <dbReference type="NCBI Taxonomy" id="69181"/>
    <lineage>
        <taxon>Eukaryota</taxon>
        <taxon>Viridiplantae</taxon>
        <taxon>Streptophyta</taxon>
        <taxon>Embryophyta</taxon>
        <taxon>Tracheophyta</taxon>
        <taxon>Spermatophyta</taxon>
        <taxon>Magnoliopsida</taxon>
        <taxon>eudicotyledons</taxon>
        <taxon>Gunneridae</taxon>
        <taxon>Pentapetalae</taxon>
        <taxon>rosids</taxon>
        <taxon>malvids</taxon>
        <taxon>Brassicales</taxon>
        <taxon>Brassicaceae</taxon>
        <taxon>Brassiceae</taxon>
        <taxon>Brassica</taxon>
    </lineage>
</organism>
<proteinExistence type="predicted"/>
<evidence type="ECO:0000256" key="1">
    <source>
        <dbReference type="SAM" id="MobiDB-lite"/>
    </source>
</evidence>
<feature type="compositionally biased region" description="Low complexity" evidence="1">
    <location>
        <begin position="80"/>
        <end position="92"/>
    </location>
</feature>